<comment type="caution">
    <text evidence="1">The sequence shown here is derived from an EMBL/GenBank/DDBJ whole genome shotgun (WGS) entry which is preliminary data.</text>
</comment>
<dbReference type="AlphaFoldDB" id="A0A369K637"/>
<protein>
    <submittedName>
        <fullName evidence="1">Uncharacterized protein</fullName>
    </submittedName>
</protein>
<gene>
    <name evidence="1" type="ORF">Hypma_001317</name>
</gene>
<dbReference type="EMBL" id="LUEZ02000012">
    <property type="protein sequence ID" value="RDB28257.1"/>
    <property type="molecule type" value="Genomic_DNA"/>
</dbReference>
<organism evidence="1 2">
    <name type="scientific">Hypsizygus marmoreus</name>
    <name type="common">White beech mushroom</name>
    <name type="synonym">Agaricus marmoreus</name>
    <dbReference type="NCBI Taxonomy" id="39966"/>
    <lineage>
        <taxon>Eukaryota</taxon>
        <taxon>Fungi</taxon>
        <taxon>Dikarya</taxon>
        <taxon>Basidiomycota</taxon>
        <taxon>Agaricomycotina</taxon>
        <taxon>Agaricomycetes</taxon>
        <taxon>Agaricomycetidae</taxon>
        <taxon>Agaricales</taxon>
        <taxon>Tricholomatineae</taxon>
        <taxon>Lyophyllaceae</taxon>
        <taxon>Hypsizygus</taxon>
    </lineage>
</organism>
<reference evidence="1" key="1">
    <citation type="submission" date="2018-04" db="EMBL/GenBank/DDBJ databases">
        <title>Whole genome sequencing of Hypsizygus marmoreus.</title>
        <authorList>
            <person name="Choi I.-G."/>
            <person name="Min B."/>
            <person name="Kim J.-G."/>
            <person name="Kim S."/>
            <person name="Oh Y.-L."/>
            <person name="Kong W.-S."/>
            <person name="Park H."/>
            <person name="Jeong J."/>
            <person name="Song E.-S."/>
        </authorList>
    </citation>
    <scope>NUCLEOTIDE SEQUENCE [LARGE SCALE GENOMIC DNA]</scope>
    <source>
        <strain evidence="1">51987-8</strain>
    </source>
</reference>
<evidence type="ECO:0000313" key="1">
    <source>
        <dbReference type="EMBL" id="RDB28257.1"/>
    </source>
</evidence>
<dbReference type="Proteomes" id="UP000076154">
    <property type="component" value="Unassembled WGS sequence"/>
</dbReference>
<proteinExistence type="predicted"/>
<keyword evidence="2" id="KW-1185">Reference proteome</keyword>
<evidence type="ECO:0000313" key="2">
    <source>
        <dbReference type="Proteomes" id="UP000076154"/>
    </source>
</evidence>
<name>A0A369K637_HYPMA</name>
<sequence length="97" mass="10850">MGATHNELSRRILTRRTCRNKWYIDPRVRVSGMQPKHASGFNRSHARSVSRPNLHLHLQPIPPSLTTSQTLQPPSNPLLSSYGIIFTPILTTPLAAS</sequence>
<dbReference type="InParanoid" id="A0A369K637"/>
<accession>A0A369K637</accession>